<comment type="similarity">
    <text evidence="1">Belongs to the DprA/Smf family.</text>
</comment>
<dbReference type="InterPro" id="IPR003488">
    <property type="entry name" value="DprA"/>
</dbReference>
<evidence type="ECO:0000313" key="5">
    <source>
        <dbReference type="Proteomes" id="UP000199626"/>
    </source>
</evidence>
<dbReference type="AlphaFoldDB" id="A0A1G6BUI4"/>
<accession>A0A1G6BUI4</accession>
<dbReference type="OrthoDB" id="9785707at2"/>
<dbReference type="STRING" id="1159017.SAMN02927930_00934"/>
<reference evidence="5" key="1">
    <citation type="submission" date="2016-10" db="EMBL/GenBank/DDBJ databases">
        <authorList>
            <person name="Varghese N."/>
            <person name="Submissions S."/>
        </authorList>
    </citation>
    <scope>NUCLEOTIDE SEQUENCE [LARGE SCALE GENOMIC DNA]</scope>
    <source>
        <strain evidence="5">CGMCC 1.10824</strain>
    </source>
</reference>
<dbReference type="GO" id="GO:0009294">
    <property type="term" value="P:DNA-mediated transformation"/>
    <property type="evidence" value="ECO:0007669"/>
    <property type="project" value="InterPro"/>
</dbReference>
<feature type="domain" description="DprA winged helix" evidence="3">
    <location>
        <begin position="290"/>
        <end position="341"/>
    </location>
</feature>
<evidence type="ECO:0000256" key="1">
    <source>
        <dbReference type="ARBA" id="ARBA00006525"/>
    </source>
</evidence>
<dbReference type="NCBIfam" id="TIGR00732">
    <property type="entry name" value="dprA"/>
    <property type="match status" value="1"/>
</dbReference>
<dbReference type="Gene3D" id="3.40.50.450">
    <property type="match status" value="1"/>
</dbReference>
<dbReference type="PANTHER" id="PTHR43022:SF1">
    <property type="entry name" value="PROTEIN SMF"/>
    <property type="match status" value="1"/>
</dbReference>
<evidence type="ECO:0000313" key="4">
    <source>
        <dbReference type="EMBL" id="SDB24247.1"/>
    </source>
</evidence>
<feature type="domain" description="Smf/DprA SLOG" evidence="2">
    <location>
        <begin position="62"/>
        <end position="269"/>
    </location>
</feature>
<dbReference type="Proteomes" id="UP000199626">
    <property type="component" value="Unassembled WGS sequence"/>
</dbReference>
<sequence>MDAELAEQVLALASAPTRHRRYLRSLSSIDHMLAHANHSKTVIAPAHCRHFMQWLRHPDCRYITIRDAAYPERLRQIDDPPLVLFVSGNAELLQVPQVAIIGSRNASPIGLHTADYFARGLTQAGVLVSSGLATGIDGAAHRGALAQGATLAVLGNGTDIYYPPRHRQLQQQVRQAGVLVSEFAPGMPPKRDHFPRRNRILSGLSSLILIIEAKLRSGTMTTAGLAQAQNKDIWVVPGSMWDVAFSGSFKLLKEGAGLATSVDDLLRELNFAVPPPSSQAVPSDKINSTRSLANHQLLANVGLEVTSVDTIVARSGLPIAIVTEQLVMLELEGVVTSVPGGYIRMGRR</sequence>
<dbReference type="EMBL" id="FMXN01000004">
    <property type="protein sequence ID" value="SDB24247.1"/>
    <property type="molecule type" value="Genomic_DNA"/>
</dbReference>
<dbReference type="InterPro" id="IPR057666">
    <property type="entry name" value="DrpA_SLOG"/>
</dbReference>
<keyword evidence="5" id="KW-1185">Reference proteome</keyword>
<gene>
    <name evidence="4" type="ORF">SAMN02927930_00934</name>
</gene>
<evidence type="ECO:0000259" key="3">
    <source>
        <dbReference type="Pfam" id="PF17782"/>
    </source>
</evidence>
<dbReference type="PANTHER" id="PTHR43022">
    <property type="entry name" value="PROTEIN SMF"/>
    <property type="match status" value="1"/>
</dbReference>
<dbReference type="Pfam" id="PF17782">
    <property type="entry name" value="WHD_DprA"/>
    <property type="match status" value="1"/>
</dbReference>
<dbReference type="InterPro" id="IPR036388">
    <property type="entry name" value="WH-like_DNA-bd_sf"/>
</dbReference>
<name>A0A1G6BUI4_9GAMM</name>
<dbReference type="InterPro" id="IPR041614">
    <property type="entry name" value="DprA_WH"/>
</dbReference>
<dbReference type="Pfam" id="PF02481">
    <property type="entry name" value="DNA_processg_A"/>
    <property type="match status" value="1"/>
</dbReference>
<organism evidence="4 5">
    <name type="scientific">Pseudidiomarina indica</name>
    <dbReference type="NCBI Taxonomy" id="1159017"/>
    <lineage>
        <taxon>Bacteria</taxon>
        <taxon>Pseudomonadati</taxon>
        <taxon>Pseudomonadota</taxon>
        <taxon>Gammaproteobacteria</taxon>
        <taxon>Alteromonadales</taxon>
        <taxon>Idiomarinaceae</taxon>
        <taxon>Pseudidiomarina</taxon>
    </lineage>
</organism>
<dbReference type="Gene3D" id="1.10.10.10">
    <property type="entry name" value="Winged helix-like DNA-binding domain superfamily/Winged helix DNA-binding domain"/>
    <property type="match status" value="1"/>
</dbReference>
<proteinExistence type="inferred from homology"/>
<dbReference type="SUPFAM" id="SSF102405">
    <property type="entry name" value="MCP/YpsA-like"/>
    <property type="match status" value="1"/>
</dbReference>
<dbReference type="RefSeq" id="WP_092592258.1">
    <property type="nucleotide sequence ID" value="NZ_FMXN01000004.1"/>
</dbReference>
<protein>
    <submittedName>
        <fullName evidence="4">DNA processing protein</fullName>
    </submittedName>
</protein>
<evidence type="ECO:0000259" key="2">
    <source>
        <dbReference type="Pfam" id="PF02481"/>
    </source>
</evidence>